<dbReference type="InterPro" id="IPR001173">
    <property type="entry name" value="Glyco_trans_2-like"/>
</dbReference>
<dbReference type="InterPro" id="IPR029044">
    <property type="entry name" value="Nucleotide-diphossugar_trans"/>
</dbReference>
<dbReference type="Gene3D" id="3.90.550.10">
    <property type="entry name" value="Spore Coat Polysaccharide Biosynthesis Protein SpsA, Chain A"/>
    <property type="match status" value="1"/>
</dbReference>
<feature type="domain" description="Glycosyltransferase 2-like" evidence="5">
    <location>
        <begin position="6"/>
        <end position="171"/>
    </location>
</feature>
<reference evidence="6 7" key="1">
    <citation type="submission" date="2015-07" db="EMBL/GenBank/DDBJ databases">
        <title>The genome of Pseudoloma neurophilia, a relevant intracellular parasite of the zebrafish.</title>
        <authorList>
            <person name="Ndikumana S."/>
            <person name="Pelin A."/>
            <person name="Sanders J."/>
            <person name="Corradi N."/>
        </authorList>
    </citation>
    <scope>NUCLEOTIDE SEQUENCE [LARGE SCALE GENOMIC DNA]</scope>
    <source>
        <strain evidence="6 7">MK1</strain>
    </source>
</reference>
<evidence type="ECO:0000256" key="4">
    <source>
        <dbReference type="RuleBase" id="RU365083"/>
    </source>
</evidence>
<protein>
    <recommendedName>
        <fullName evidence="4">Dolichol-phosphate mannosyltransferase subunit 1</fullName>
        <ecNumber evidence="4">2.4.1.83</ecNumber>
    </recommendedName>
</protein>
<name>A0A0R0M827_9MICR</name>
<dbReference type="PANTHER" id="PTHR43398">
    <property type="entry name" value="DOLICHOL-PHOSPHATE MANNOSYLTRANSFERASE SUBUNIT 1"/>
    <property type="match status" value="1"/>
</dbReference>
<evidence type="ECO:0000259" key="5">
    <source>
        <dbReference type="Pfam" id="PF00535"/>
    </source>
</evidence>
<dbReference type="GO" id="GO:0006488">
    <property type="term" value="P:dolichol-linked oligosaccharide biosynthetic process"/>
    <property type="evidence" value="ECO:0007669"/>
    <property type="project" value="TreeGrafter"/>
</dbReference>
<comment type="caution">
    <text evidence="6">The sequence shown here is derived from an EMBL/GenBank/DDBJ whole genome shotgun (WGS) entry which is preliminary data.</text>
</comment>
<proteinExistence type="inferred from homology"/>
<keyword evidence="4" id="KW-0256">Endoplasmic reticulum</keyword>
<dbReference type="GO" id="GO:0006506">
    <property type="term" value="P:GPI anchor biosynthetic process"/>
    <property type="evidence" value="ECO:0007669"/>
    <property type="project" value="TreeGrafter"/>
</dbReference>
<comment type="subunit">
    <text evidence="4">Component of the dolichol-phosphate mannose (DPM) synthase complex.</text>
</comment>
<dbReference type="EC" id="2.4.1.83" evidence="4"/>
<dbReference type="Proteomes" id="UP000051530">
    <property type="component" value="Unassembled WGS sequence"/>
</dbReference>
<dbReference type="UniPathway" id="UPA00378"/>
<evidence type="ECO:0000256" key="1">
    <source>
        <dbReference type="ARBA" id="ARBA00006739"/>
    </source>
</evidence>
<evidence type="ECO:0000256" key="3">
    <source>
        <dbReference type="ARBA" id="ARBA00022679"/>
    </source>
</evidence>
<comment type="similarity">
    <text evidence="1 4">Belongs to the glycosyltransferase 2 family.</text>
</comment>
<accession>A0A0R0M827</accession>
<evidence type="ECO:0000313" key="7">
    <source>
        <dbReference type="Proteomes" id="UP000051530"/>
    </source>
</evidence>
<dbReference type="GO" id="GO:0004582">
    <property type="term" value="F:dolichyl-phosphate beta-D-mannosyltransferase activity"/>
    <property type="evidence" value="ECO:0007669"/>
    <property type="project" value="UniProtKB-UniRule"/>
</dbReference>
<dbReference type="EMBL" id="LGUB01000003">
    <property type="protein sequence ID" value="KRH95191.1"/>
    <property type="molecule type" value="Genomic_DNA"/>
</dbReference>
<evidence type="ECO:0000313" key="6">
    <source>
        <dbReference type="EMBL" id="KRH95191.1"/>
    </source>
</evidence>
<gene>
    <name evidence="6" type="ORF">M153_210007846</name>
</gene>
<keyword evidence="3 4" id="KW-0808">Transferase</keyword>
<evidence type="ECO:0000256" key="2">
    <source>
        <dbReference type="ARBA" id="ARBA00022676"/>
    </source>
</evidence>
<dbReference type="VEuPathDB" id="MicrosporidiaDB:M153_210007846"/>
<dbReference type="CDD" id="cd06442">
    <property type="entry name" value="DPM1_like"/>
    <property type="match status" value="1"/>
</dbReference>
<dbReference type="InterPro" id="IPR039528">
    <property type="entry name" value="DPM1-like"/>
</dbReference>
<comment type="catalytic activity">
    <reaction evidence="4">
        <text>a di-trans,poly-cis-dolichyl phosphate + GDP-alpha-D-mannose = a di-trans,poly-cis-dolichyl beta-D-mannosyl phosphate + GDP</text>
        <dbReference type="Rhea" id="RHEA:21184"/>
        <dbReference type="Rhea" id="RHEA-COMP:19498"/>
        <dbReference type="Rhea" id="RHEA-COMP:19501"/>
        <dbReference type="ChEBI" id="CHEBI:57527"/>
        <dbReference type="ChEBI" id="CHEBI:57683"/>
        <dbReference type="ChEBI" id="CHEBI:58189"/>
        <dbReference type="ChEBI" id="CHEBI:58211"/>
    </reaction>
</comment>
<comment type="function">
    <text evidence="4">Transfers mannose from GDP-mannose to dolichol monophosphate to form dolichol phosphate mannose (Dol-P-Man) which is the mannosyl donor in pathways leading to N-glycosylation, glycosyl phosphatidylinositol membrane anchoring, and O-mannosylation of proteins.</text>
</comment>
<dbReference type="GO" id="GO:0005789">
    <property type="term" value="C:endoplasmic reticulum membrane"/>
    <property type="evidence" value="ECO:0007669"/>
    <property type="project" value="TreeGrafter"/>
</dbReference>
<keyword evidence="7" id="KW-1185">Reference proteome</keyword>
<dbReference type="GO" id="GO:0035269">
    <property type="term" value="P:protein O-linked glycosylation via mannose"/>
    <property type="evidence" value="ECO:0007669"/>
    <property type="project" value="TreeGrafter"/>
</dbReference>
<sequence>MTLYGVIIPTYNEVENVQILCELIKDVFTDMNLHYQIIFVDDGSPDGTANLLEELKQKYPIFLIKRFKKLGIGSAYKLAIETVPNLDFIIIMDSDLSHNPGDIKNFIRKQKQTNCDLVYGTRYNGGTSVNWPFTRRLLSRIANNLSQIVLGVDITDFTNSFRLYRGTMLRALLPIINSTGFSFQMETIYIASEEGFRIEEVPVVFHERIRGKSKIGSTEIFLFIKQLLSLPMKRLSS</sequence>
<dbReference type="FunFam" id="3.90.550.10:FF:000122">
    <property type="entry name" value="Dolichol-phosphate mannosyltransferase subunit 1"/>
    <property type="match status" value="1"/>
</dbReference>
<dbReference type="Pfam" id="PF00535">
    <property type="entry name" value="Glycos_transf_2"/>
    <property type="match status" value="1"/>
</dbReference>
<organism evidence="6 7">
    <name type="scientific">Pseudoloma neurophilia</name>
    <dbReference type="NCBI Taxonomy" id="146866"/>
    <lineage>
        <taxon>Eukaryota</taxon>
        <taxon>Fungi</taxon>
        <taxon>Fungi incertae sedis</taxon>
        <taxon>Microsporidia</taxon>
        <taxon>Pseudoloma</taxon>
    </lineage>
</organism>
<keyword evidence="2 4" id="KW-0328">Glycosyltransferase</keyword>
<comment type="pathway">
    <text evidence="4">Protein modification; protein glycosylation.</text>
</comment>
<comment type="subcellular location">
    <subcellularLocation>
        <location evidence="4">Endoplasmic reticulum</location>
    </subcellularLocation>
</comment>
<dbReference type="OrthoDB" id="2603at2759"/>
<dbReference type="SUPFAM" id="SSF53448">
    <property type="entry name" value="Nucleotide-diphospho-sugar transferases"/>
    <property type="match status" value="1"/>
</dbReference>
<dbReference type="AlphaFoldDB" id="A0A0R0M827"/>
<dbReference type="PANTHER" id="PTHR43398:SF1">
    <property type="entry name" value="DOLICHOL-PHOSPHATE MANNOSYLTRANSFERASE SUBUNIT 1"/>
    <property type="match status" value="1"/>
</dbReference>